<sequence length="617" mass="69093">MTQASANLTTSIDTVDMGTIPALPAVAPARQSSSASSASQYITHPTWGQSQRSFESAGTTRLNQAHWRDADDRSVNVWLASQLATVRSRAAYEARQNSTILGVINTHCDDIVGPSGPTLQVISGDKAYDDALEAAWRQWFRAPTHKRNVSGAAWLKLCIRSLWKNGEFLNQIITDKNADSPVEMRVRPIHPRRLVTPVGMTSDPRVFMGIQFDSLGRAARYFVHNPIADVRGGLDKVNDYKTISPDDIIHEFLLEEEDQARGIPWSNTSLVPAADLRDYDDQVQDAARQMADQSVLLYTNSVDVPVWDVPESTTIERRTIKMAPPGWQPAVYPATQPPVQYPEYRGERQREFGRQVGMPLLMVRLDSGKHNYSSARLDTQGYARAVAGIQQWLSGDEQNVGTLSRLVDEVAKESRFSVPALRSRPATVKYVWTWPRRPHVDPLKESLGEMTSLNKSGTITGIDALAIEGFATRLFAMKRQGDGAVIIVHRGRLQHLEKKVTFEGKHISKIEHRGTVDSKRAWVSEFRTGQAKPLARRQLLVLGRFYGIRHELAGRRVVYPLRFGGVPSIALDAAKRQWLLDYSWGRMTIAGGRRRIVIDQRGKLVSITETLVQWHAP</sequence>
<accession>A0A0F9QX35</accession>
<proteinExistence type="predicted"/>
<name>A0A0F9QX35_9ZZZZ</name>
<organism evidence="1">
    <name type="scientific">marine sediment metagenome</name>
    <dbReference type="NCBI Taxonomy" id="412755"/>
    <lineage>
        <taxon>unclassified sequences</taxon>
        <taxon>metagenomes</taxon>
        <taxon>ecological metagenomes</taxon>
    </lineage>
</organism>
<evidence type="ECO:0000313" key="1">
    <source>
        <dbReference type="EMBL" id="KKN09703.1"/>
    </source>
</evidence>
<comment type="caution">
    <text evidence="1">The sequence shown here is derived from an EMBL/GenBank/DDBJ whole genome shotgun (WGS) entry which is preliminary data.</text>
</comment>
<dbReference type="EMBL" id="LAZR01004316">
    <property type="protein sequence ID" value="KKN09703.1"/>
    <property type="molecule type" value="Genomic_DNA"/>
</dbReference>
<protein>
    <recommendedName>
        <fullName evidence="2">Phage portal protein</fullName>
    </recommendedName>
</protein>
<reference evidence="1" key="1">
    <citation type="journal article" date="2015" name="Nature">
        <title>Complex archaea that bridge the gap between prokaryotes and eukaryotes.</title>
        <authorList>
            <person name="Spang A."/>
            <person name="Saw J.H."/>
            <person name="Jorgensen S.L."/>
            <person name="Zaremba-Niedzwiedzka K."/>
            <person name="Martijn J."/>
            <person name="Lind A.E."/>
            <person name="van Eijk R."/>
            <person name="Schleper C."/>
            <person name="Guy L."/>
            <person name="Ettema T.J."/>
        </authorList>
    </citation>
    <scope>NUCLEOTIDE SEQUENCE</scope>
</reference>
<dbReference type="GO" id="GO:0005198">
    <property type="term" value="F:structural molecule activity"/>
    <property type="evidence" value="ECO:0007669"/>
    <property type="project" value="InterPro"/>
</dbReference>
<dbReference type="GO" id="GO:0019068">
    <property type="term" value="P:virion assembly"/>
    <property type="evidence" value="ECO:0007669"/>
    <property type="project" value="InterPro"/>
</dbReference>
<evidence type="ECO:0008006" key="2">
    <source>
        <dbReference type="Google" id="ProtNLM"/>
    </source>
</evidence>
<dbReference type="Pfam" id="PF05136">
    <property type="entry name" value="Phage_portal_2"/>
    <property type="match status" value="1"/>
</dbReference>
<gene>
    <name evidence="1" type="ORF">LCGC14_1044010</name>
</gene>
<dbReference type="AlphaFoldDB" id="A0A0F9QX35"/>
<dbReference type="InterPro" id="IPR006429">
    <property type="entry name" value="Phage_lambda_portal"/>
</dbReference>